<dbReference type="Pfam" id="PF00106">
    <property type="entry name" value="adh_short"/>
    <property type="match status" value="1"/>
</dbReference>
<reference evidence="3 4" key="1">
    <citation type="journal article" date="2018" name="Nat. Ecol. Evol.">
        <title>Shark genomes provide insights into elasmobranch evolution and the origin of vertebrates.</title>
        <authorList>
            <person name="Hara Y"/>
            <person name="Yamaguchi K"/>
            <person name="Onimaru K"/>
            <person name="Kadota M"/>
            <person name="Koyanagi M"/>
            <person name="Keeley SD"/>
            <person name="Tatsumi K"/>
            <person name="Tanaka K"/>
            <person name="Motone F"/>
            <person name="Kageyama Y"/>
            <person name="Nozu R"/>
            <person name="Adachi N"/>
            <person name="Nishimura O"/>
            <person name="Nakagawa R"/>
            <person name="Tanegashima C"/>
            <person name="Kiyatake I"/>
            <person name="Matsumoto R"/>
            <person name="Murakumo K"/>
            <person name="Nishida K"/>
            <person name="Terakita A"/>
            <person name="Kuratani S"/>
            <person name="Sato K"/>
            <person name="Hyodo S Kuraku.S."/>
        </authorList>
    </citation>
    <scope>NUCLEOTIDE SEQUENCE [LARGE SCALE GENOMIC DNA]</scope>
</reference>
<feature type="non-terminal residue" evidence="3">
    <location>
        <position position="1"/>
    </location>
</feature>
<comment type="similarity">
    <text evidence="1">Belongs to the short-chain dehydrogenases/reductases (SDR) family.</text>
</comment>
<dbReference type="Gene3D" id="3.40.50.720">
    <property type="entry name" value="NAD(P)-binding Rossmann-like Domain"/>
    <property type="match status" value="1"/>
</dbReference>
<dbReference type="OrthoDB" id="191139at2759"/>
<protein>
    <submittedName>
        <fullName evidence="3">Uncharacterized protein</fullName>
    </submittedName>
</protein>
<name>A0A401TKS7_CHIPU</name>
<comment type="caution">
    <text evidence="3">The sequence shown here is derived from an EMBL/GenBank/DDBJ whole genome shotgun (WGS) entry which is preliminary data.</text>
</comment>
<evidence type="ECO:0000256" key="1">
    <source>
        <dbReference type="ARBA" id="ARBA00006484"/>
    </source>
</evidence>
<proteinExistence type="inferred from homology"/>
<dbReference type="PANTHER" id="PTHR43157">
    <property type="entry name" value="PHOSPHATIDYLINOSITOL-GLYCAN BIOSYNTHESIS CLASS F PROTEIN-RELATED"/>
    <property type="match status" value="1"/>
</dbReference>
<dbReference type="InterPro" id="IPR036291">
    <property type="entry name" value="NAD(P)-bd_dom_sf"/>
</dbReference>
<dbReference type="EMBL" id="BEZZ01092241">
    <property type="protein sequence ID" value="GCC43224.1"/>
    <property type="molecule type" value="Genomic_DNA"/>
</dbReference>
<evidence type="ECO:0000313" key="3">
    <source>
        <dbReference type="EMBL" id="GCC43224.1"/>
    </source>
</evidence>
<dbReference type="OMA" id="ACRNART"/>
<dbReference type="PANTHER" id="PTHR43157:SF30">
    <property type="entry name" value="RETINOL DEHYDROGENASE 11-LIKE"/>
    <property type="match status" value="1"/>
</dbReference>
<dbReference type="Proteomes" id="UP000287033">
    <property type="component" value="Unassembled WGS sequence"/>
</dbReference>
<dbReference type="SUPFAM" id="SSF51735">
    <property type="entry name" value="NAD(P)-binding Rossmann-fold domains"/>
    <property type="match status" value="1"/>
</dbReference>
<sequence length="84" mass="9589">IGKFIAQDLAQRKARVILACRNVERGERAVREIRRQTGNSDVHLRILDTSSMESVRRFTEQIRKEEKQLDILVNNAAASGNGKR</sequence>
<keyword evidence="2" id="KW-0560">Oxidoreductase</keyword>
<organism evidence="3 4">
    <name type="scientific">Chiloscyllium punctatum</name>
    <name type="common">Brownbanded bambooshark</name>
    <name type="synonym">Hemiscyllium punctatum</name>
    <dbReference type="NCBI Taxonomy" id="137246"/>
    <lineage>
        <taxon>Eukaryota</taxon>
        <taxon>Metazoa</taxon>
        <taxon>Chordata</taxon>
        <taxon>Craniata</taxon>
        <taxon>Vertebrata</taxon>
        <taxon>Chondrichthyes</taxon>
        <taxon>Elasmobranchii</taxon>
        <taxon>Galeomorphii</taxon>
        <taxon>Galeoidea</taxon>
        <taxon>Orectolobiformes</taxon>
        <taxon>Hemiscylliidae</taxon>
        <taxon>Chiloscyllium</taxon>
    </lineage>
</organism>
<keyword evidence="4" id="KW-1185">Reference proteome</keyword>
<dbReference type="GO" id="GO:0016491">
    <property type="term" value="F:oxidoreductase activity"/>
    <property type="evidence" value="ECO:0007669"/>
    <property type="project" value="UniProtKB-KW"/>
</dbReference>
<evidence type="ECO:0000256" key="2">
    <source>
        <dbReference type="ARBA" id="ARBA00023002"/>
    </source>
</evidence>
<dbReference type="InterPro" id="IPR002347">
    <property type="entry name" value="SDR_fam"/>
</dbReference>
<evidence type="ECO:0000313" key="4">
    <source>
        <dbReference type="Proteomes" id="UP000287033"/>
    </source>
</evidence>
<dbReference type="AlphaFoldDB" id="A0A401TKS7"/>
<accession>A0A401TKS7</accession>
<gene>
    <name evidence="3" type="ORF">chiPu_0026998</name>
</gene>
<dbReference type="STRING" id="137246.A0A401TKS7"/>